<organism evidence="1 2">
    <name type="scientific">Thalassiosira pseudonana</name>
    <name type="common">Marine diatom</name>
    <name type="synonym">Cyclotella nana</name>
    <dbReference type="NCBI Taxonomy" id="35128"/>
    <lineage>
        <taxon>Eukaryota</taxon>
        <taxon>Sar</taxon>
        <taxon>Stramenopiles</taxon>
        <taxon>Ochrophyta</taxon>
        <taxon>Bacillariophyta</taxon>
        <taxon>Coscinodiscophyceae</taxon>
        <taxon>Thalassiosirophycidae</taxon>
        <taxon>Thalassiosirales</taxon>
        <taxon>Thalassiosiraceae</taxon>
        <taxon>Thalassiosira</taxon>
    </lineage>
</organism>
<sequence>MTRAFYMALAFDATYSIAVESPRWNAYFEPFCDMEVVGSRSLWHSLVLDNVVLKREKNWDVYSNGDFNVEEALGEQMKAVGDWAKLIHVDRRVLHQEINKENVGESGRLDYESLLFPEPKRRSSDATVTTQYAVVKSNFLLGNLTRNPYISDIMADYGLTDLNNAQLYHIFLQLFASRPTAALSKEIEASQQLLAHSFVVGLQIRLGSTDPRGRIERLKGGRPENDKFKLTWDDPMRHSVNAIPCMVEKAKELCANDMKEANDCAFFVSADSIGSIREVRKLMEGSGVRVVTPNGSIFHLDKSQFNEETSIQDNMKMFADWFILANRSDALMVSRSSFSFTASVFKSNGTDVNHRPFYRLLDHNELLNSNGDEDKNDCTLVEMNSNDIYNYTGRRLKPKGTSPWMNMSIADMTLLATQRNMTLEEFVRDVAAM</sequence>
<dbReference type="Proteomes" id="UP000001449">
    <property type="component" value="Chromosome 17"/>
</dbReference>
<dbReference type="HOGENOM" id="CLU_633867_0_0_1"/>
<protein>
    <submittedName>
        <fullName evidence="1">Uncharacterized protein</fullName>
    </submittedName>
</protein>
<dbReference type="RefSeq" id="XP_002294359.1">
    <property type="nucleotide sequence ID" value="XM_002294323.1"/>
</dbReference>
<evidence type="ECO:0000313" key="2">
    <source>
        <dbReference type="Proteomes" id="UP000001449"/>
    </source>
</evidence>
<dbReference type="AlphaFoldDB" id="B8CE19"/>
<dbReference type="KEGG" id="tps:THAPSDRAFT_25240"/>
<dbReference type="EMBL" id="CM000651">
    <property type="protein sequence ID" value="EED88193.1"/>
    <property type="molecule type" value="Genomic_DNA"/>
</dbReference>
<reference evidence="1 2" key="2">
    <citation type="journal article" date="2008" name="Nature">
        <title>The Phaeodactylum genome reveals the evolutionary history of diatom genomes.</title>
        <authorList>
            <person name="Bowler C."/>
            <person name="Allen A.E."/>
            <person name="Badger J.H."/>
            <person name="Grimwood J."/>
            <person name="Jabbari K."/>
            <person name="Kuo A."/>
            <person name="Maheswari U."/>
            <person name="Martens C."/>
            <person name="Maumus F."/>
            <person name="Otillar R.P."/>
            <person name="Rayko E."/>
            <person name="Salamov A."/>
            <person name="Vandepoele K."/>
            <person name="Beszteri B."/>
            <person name="Gruber A."/>
            <person name="Heijde M."/>
            <person name="Katinka M."/>
            <person name="Mock T."/>
            <person name="Valentin K."/>
            <person name="Verret F."/>
            <person name="Berges J.A."/>
            <person name="Brownlee C."/>
            <person name="Cadoret J.P."/>
            <person name="Chiovitti A."/>
            <person name="Choi C.J."/>
            <person name="Coesel S."/>
            <person name="De Martino A."/>
            <person name="Detter J.C."/>
            <person name="Durkin C."/>
            <person name="Falciatore A."/>
            <person name="Fournet J."/>
            <person name="Haruta M."/>
            <person name="Huysman M.J."/>
            <person name="Jenkins B.D."/>
            <person name="Jiroutova K."/>
            <person name="Jorgensen R.E."/>
            <person name="Joubert Y."/>
            <person name="Kaplan A."/>
            <person name="Kroger N."/>
            <person name="Kroth P.G."/>
            <person name="La Roche J."/>
            <person name="Lindquist E."/>
            <person name="Lommer M."/>
            <person name="Martin-Jezequel V."/>
            <person name="Lopez P.J."/>
            <person name="Lucas S."/>
            <person name="Mangogna M."/>
            <person name="McGinnis K."/>
            <person name="Medlin L.K."/>
            <person name="Montsant A."/>
            <person name="Oudot-Le Secq M.P."/>
            <person name="Napoli C."/>
            <person name="Obornik M."/>
            <person name="Parker M.S."/>
            <person name="Petit J.L."/>
            <person name="Porcel B.M."/>
            <person name="Poulsen N."/>
            <person name="Robison M."/>
            <person name="Rychlewski L."/>
            <person name="Rynearson T.A."/>
            <person name="Schmutz J."/>
            <person name="Shapiro H."/>
            <person name="Siaut M."/>
            <person name="Stanley M."/>
            <person name="Sussman M.R."/>
            <person name="Taylor A.R."/>
            <person name="Vardi A."/>
            <person name="von Dassow P."/>
            <person name="Vyverman W."/>
            <person name="Willis A."/>
            <person name="Wyrwicz L.S."/>
            <person name="Rokhsar D.S."/>
            <person name="Weissenbach J."/>
            <person name="Armbrust E.V."/>
            <person name="Green B.R."/>
            <person name="Van de Peer Y."/>
            <person name="Grigoriev I.V."/>
        </authorList>
    </citation>
    <scope>NUCLEOTIDE SEQUENCE [LARGE SCALE GENOMIC DNA]</scope>
    <source>
        <strain evidence="1 2">CCMP1335</strain>
    </source>
</reference>
<name>B8CE19_THAPS</name>
<dbReference type="InParanoid" id="B8CE19"/>
<evidence type="ECO:0000313" key="1">
    <source>
        <dbReference type="EMBL" id="EED88193.1"/>
    </source>
</evidence>
<dbReference type="PaxDb" id="35128-Thaps25240"/>
<proteinExistence type="predicted"/>
<keyword evidence="2" id="KW-1185">Reference proteome</keyword>
<gene>
    <name evidence="1" type="ORF">THAPSDRAFT_25240</name>
</gene>
<dbReference type="GeneID" id="7453141"/>
<reference evidence="1 2" key="1">
    <citation type="journal article" date="2004" name="Science">
        <title>The genome of the diatom Thalassiosira pseudonana: ecology, evolution, and metabolism.</title>
        <authorList>
            <person name="Armbrust E.V."/>
            <person name="Berges J.A."/>
            <person name="Bowler C."/>
            <person name="Green B.R."/>
            <person name="Martinez D."/>
            <person name="Putnam N.H."/>
            <person name="Zhou S."/>
            <person name="Allen A.E."/>
            <person name="Apt K.E."/>
            <person name="Bechner M."/>
            <person name="Brzezinski M.A."/>
            <person name="Chaal B.K."/>
            <person name="Chiovitti A."/>
            <person name="Davis A.K."/>
            <person name="Demarest M.S."/>
            <person name="Detter J.C."/>
            <person name="Glavina T."/>
            <person name="Goodstein D."/>
            <person name="Hadi M.Z."/>
            <person name="Hellsten U."/>
            <person name="Hildebrand M."/>
            <person name="Jenkins B.D."/>
            <person name="Jurka J."/>
            <person name="Kapitonov V.V."/>
            <person name="Kroger N."/>
            <person name="Lau W.W."/>
            <person name="Lane T.W."/>
            <person name="Larimer F.W."/>
            <person name="Lippmeier J.C."/>
            <person name="Lucas S."/>
            <person name="Medina M."/>
            <person name="Montsant A."/>
            <person name="Obornik M."/>
            <person name="Parker M.S."/>
            <person name="Palenik B."/>
            <person name="Pazour G.J."/>
            <person name="Richardson P.M."/>
            <person name="Rynearson T.A."/>
            <person name="Saito M.A."/>
            <person name="Schwartz D.C."/>
            <person name="Thamatrakoln K."/>
            <person name="Valentin K."/>
            <person name="Vardi A."/>
            <person name="Wilkerson F.P."/>
            <person name="Rokhsar D.S."/>
        </authorList>
    </citation>
    <scope>NUCLEOTIDE SEQUENCE [LARGE SCALE GENOMIC DNA]</scope>
    <source>
        <strain evidence="1 2">CCMP1335</strain>
    </source>
</reference>
<dbReference type="Gene3D" id="3.40.50.11350">
    <property type="match status" value="1"/>
</dbReference>
<accession>B8CE19</accession>